<dbReference type="Pfam" id="PF01152">
    <property type="entry name" value="Bac_globin"/>
    <property type="match status" value="1"/>
</dbReference>
<protein>
    <submittedName>
        <fullName evidence="5">Group III truncated hemoglobin</fullName>
    </submittedName>
</protein>
<reference evidence="5 6" key="1">
    <citation type="submission" date="2021-04" db="EMBL/GenBank/DDBJ databases">
        <title>Magnetospirillum sulfuroxidans sp. nov., a facultative chemolithoautotrophic sulfur-oxidizing alphaproteobacterium isolated from freshwater sediment and proposals for Paramagetospirillum gen. nov., and Magnetospirillaceae fam. nov.</title>
        <authorList>
            <person name="Koziaeva V."/>
            <person name="Geelhoed J.S."/>
            <person name="Sorokin D.Y."/>
            <person name="Grouzdev D.S."/>
        </authorList>
    </citation>
    <scope>NUCLEOTIDE SEQUENCE [LARGE SCALE GENOMIC DNA]</scope>
    <source>
        <strain evidence="5 6">J10</strain>
    </source>
</reference>
<organism evidence="5 6">
    <name type="scientific">Magnetospirillum sulfuroxidans</name>
    <dbReference type="NCBI Taxonomy" id="611300"/>
    <lineage>
        <taxon>Bacteria</taxon>
        <taxon>Pseudomonadati</taxon>
        <taxon>Pseudomonadota</taxon>
        <taxon>Alphaproteobacteria</taxon>
        <taxon>Rhodospirillales</taxon>
        <taxon>Rhodospirillaceae</taxon>
        <taxon>Magnetospirillum</taxon>
    </lineage>
</organism>
<evidence type="ECO:0000256" key="4">
    <source>
        <dbReference type="ARBA" id="ARBA00023004"/>
    </source>
</evidence>
<name>A0ABS5IFI3_9PROT</name>
<keyword evidence="6" id="KW-1185">Reference proteome</keyword>
<keyword evidence="4" id="KW-0408">Iron</keyword>
<evidence type="ECO:0000256" key="1">
    <source>
        <dbReference type="ARBA" id="ARBA00022448"/>
    </source>
</evidence>
<sequence length="133" mass="15292">MSDQDREDRIYRMVVRFYELGGEDPELARVFGAAITDWPDHFRIVADFWSNALYGTGRYRGHPFPVHMQLDFSPHAFEAWLKAFTQAVTEILTPMEAQNALGRARHMTESFRVGLFPFTLADGTPSRVPARKD</sequence>
<keyword evidence="1" id="KW-0813">Transport</keyword>
<evidence type="ECO:0000256" key="3">
    <source>
        <dbReference type="ARBA" id="ARBA00022723"/>
    </source>
</evidence>
<dbReference type="Proteomes" id="UP000680714">
    <property type="component" value="Unassembled WGS sequence"/>
</dbReference>
<dbReference type="RefSeq" id="WP_211550654.1">
    <property type="nucleotide sequence ID" value="NZ_JAGTUF010000018.1"/>
</dbReference>
<evidence type="ECO:0000313" key="6">
    <source>
        <dbReference type="Proteomes" id="UP000680714"/>
    </source>
</evidence>
<accession>A0ABS5IFI3</accession>
<keyword evidence="3" id="KW-0479">Metal-binding</keyword>
<evidence type="ECO:0000313" key="5">
    <source>
        <dbReference type="EMBL" id="MBR9973180.1"/>
    </source>
</evidence>
<keyword evidence="2" id="KW-0349">Heme</keyword>
<dbReference type="EMBL" id="JAGTUF010000018">
    <property type="protein sequence ID" value="MBR9973180.1"/>
    <property type="molecule type" value="Genomic_DNA"/>
</dbReference>
<dbReference type="InterPro" id="IPR012292">
    <property type="entry name" value="Globin/Proto"/>
</dbReference>
<dbReference type="InterPro" id="IPR009050">
    <property type="entry name" value="Globin-like_sf"/>
</dbReference>
<gene>
    <name evidence="5" type="ORF">KEC16_15765</name>
</gene>
<dbReference type="SUPFAM" id="SSF46458">
    <property type="entry name" value="Globin-like"/>
    <property type="match status" value="1"/>
</dbReference>
<dbReference type="Gene3D" id="1.10.490.10">
    <property type="entry name" value="Globins"/>
    <property type="match status" value="1"/>
</dbReference>
<dbReference type="CDD" id="cd08916">
    <property type="entry name" value="TrHb3_P"/>
    <property type="match status" value="1"/>
</dbReference>
<dbReference type="InterPro" id="IPR001486">
    <property type="entry name" value="Hemoglobin_trunc"/>
</dbReference>
<proteinExistence type="predicted"/>
<evidence type="ECO:0000256" key="2">
    <source>
        <dbReference type="ARBA" id="ARBA00022617"/>
    </source>
</evidence>
<comment type="caution">
    <text evidence="5">The sequence shown here is derived from an EMBL/GenBank/DDBJ whole genome shotgun (WGS) entry which is preliminary data.</text>
</comment>